<reference evidence="2 3" key="1">
    <citation type="submission" date="2017-09" db="EMBL/GenBank/DDBJ databases">
        <authorList>
            <person name="Lee N."/>
            <person name="Cho B.-K."/>
        </authorList>
    </citation>
    <scope>NUCLEOTIDE SEQUENCE [LARGE SCALE GENOMIC DNA]</scope>
    <source>
        <strain evidence="2 3">ATCC 12461</strain>
    </source>
</reference>
<dbReference type="Proteomes" id="UP000326553">
    <property type="component" value="Chromosome"/>
</dbReference>
<accession>A0A5J6HP34</accession>
<name>A0A5J6HP34_STRAD</name>
<gene>
    <name evidence="2" type="ORF">CP975_03495</name>
</gene>
<dbReference type="InterPro" id="IPR016181">
    <property type="entry name" value="Acyl_CoA_acyltransferase"/>
</dbReference>
<dbReference type="InterPro" id="IPR000182">
    <property type="entry name" value="GNAT_dom"/>
</dbReference>
<evidence type="ECO:0000313" key="3">
    <source>
        <dbReference type="Proteomes" id="UP000326553"/>
    </source>
</evidence>
<dbReference type="EMBL" id="CP023695">
    <property type="protein sequence ID" value="QEV22069.1"/>
    <property type="molecule type" value="Genomic_DNA"/>
</dbReference>
<dbReference type="KEGG" id="salw:CP975_03495"/>
<sequence length="158" mass="17372">MTDPGDLRPAPAAPGLGLRLLDRDSPLVRSVQGQVGEAHGWSAASRTEEEWDAHQAARPLRQYWLITFEGEPAGVAYLEPQPGGDVEVTAFGLLPPYVGRGLGGFALTLALRQAWATEPVGARNVRRVWLHTSTTDHPRALGNYRARGLRPYRVEREQ</sequence>
<organism evidence="2 3">
    <name type="scientific">Streptomyces alboniger</name>
    <dbReference type="NCBI Taxonomy" id="132473"/>
    <lineage>
        <taxon>Bacteria</taxon>
        <taxon>Bacillati</taxon>
        <taxon>Actinomycetota</taxon>
        <taxon>Actinomycetes</taxon>
        <taxon>Kitasatosporales</taxon>
        <taxon>Streptomycetaceae</taxon>
        <taxon>Streptomyces</taxon>
        <taxon>Streptomyces aurantiacus group</taxon>
    </lineage>
</organism>
<feature type="domain" description="N-acetyltransferase" evidence="1">
    <location>
        <begin position="16"/>
        <end position="158"/>
    </location>
</feature>
<dbReference type="PROSITE" id="PS51186">
    <property type="entry name" value="GNAT"/>
    <property type="match status" value="1"/>
</dbReference>
<keyword evidence="3" id="KW-1185">Reference proteome</keyword>
<proteinExistence type="predicted"/>
<protein>
    <submittedName>
        <fullName evidence="2">GNAT family N-acetyltransferase</fullName>
    </submittedName>
</protein>
<dbReference type="GO" id="GO:0016747">
    <property type="term" value="F:acyltransferase activity, transferring groups other than amino-acyl groups"/>
    <property type="evidence" value="ECO:0007669"/>
    <property type="project" value="InterPro"/>
</dbReference>
<evidence type="ECO:0000313" key="2">
    <source>
        <dbReference type="EMBL" id="QEV22069.1"/>
    </source>
</evidence>
<evidence type="ECO:0000259" key="1">
    <source>
        <dbReference type="PROSITE" id="PS51186"/>
    </source>
</evidence>
<dbReference type="OrthoDB" id="275336at2"/>
<dbReference type="Pfam" id="PF00583">
    <property type="entry name" value="Acetyltransf_1"/>
    <property type="match status" value="1"/>
</dbReference>
<dbReference type="AlphaFoldDB" id="A0A5J6HP34"/>
<keyword evidence="2" id="KW-0808">Transferase</keyword>
<dbReference type="SUPFAM" id="SSF55729">
    <property type="entry name" value="Acyl-CoA N-acyltransferases (Nat)"/>
    <property type="match status" value="1"/>
</dbReference>
<dbReference type="Gene3D" id="3.40.630.30">
    <property type="match status" value="1"/>
</dbReference>